<dbReference type="Gene3D" id="1.10.10.10">
    <property type="entry name" value="Winged helix-like DNA-binding domain superfamily/Winged helix DNA-binding domain"/>
    <property type="match status" value="1"/>
</dbReference>
<dbReference type="RefSeq" id="WP_189484703.1">
    <property type="nucleotide sequence ID" value="NZ_BMZB01000001.1"/>
</dbReference>
<sequence>MSRDRLPPLSALRVFEAAARHESFKHAAEELFVTPGAVSQQIRLLEDHVGVELFVRDGRRVVLSDAGKASALILKEAFEKMFEATRLMKQVQQKGRVTISVAPSFAAKWLMPRLSDFNAENPDVDVWVSADMTTTDFATSDVDLAIRYGHGNYQGVNVEHLLEEGVLPVCSPLLYDAAPIRKPEDLSNHVLLHDVGFETDPTCPDWPMWFKAHKVEGVDASRGPRFNQSHMVIEAAVAGRGVALAKRTIAEADLKAGRLQALFGEDFSPISYGYYLVWPQSREPSQAQTRFMDWLRAQARDEGNPSLGGFDKPVFAAQDI</sequence>
<protein>
    <submittedName>
        <fullName evidence="6">LysR family transcriptional regulator</fullName>
    </submittedName>
</protein>
<keyword evidence="7" id="KW-1185">Reference proteome</keyword>
<evidence type="ECO:0000256" key="4">
    <source>
        <dbReference type="ARBA" id="ARBA00023163"/>
    </source>
</evidence>
<feature type="domain" description="HTH lysR-type" evidence="5">
    <location>
        <begin position="7"/>
        <end position="64"/>
    </location>
</feature>
<dbReference type="Pfam" id="PF03466">
    <property type="entry name" value="LysR_substrate"/>
    <property type="match status" value="1"/>
</dbReference>
<reference evidence="6" key="1">
    <citation type="journal article" date="2014" name="Int. J. Syst. Evol. Microbiol.">
        <title>Complete genome sequence of Corynebacterium casei LMG S-19264T (=DSM 44701T), isolated from a smear-ripened cheese.</title>
        <authorList>
            <consortium name="US DOE Joint Genome Institute (JGI-PGF)"/>
            <person name="Walter F."/>
            <person name="Albersmeier A."/>
            <person name="Kalinowski J."/>
            <person name="Ruckert C."/>
        </authorList>
    </citation>
    <scope>NUCLEOTIDE SEQUENCE</scope>
    <source>
        <strain evidence="6">KCTC 32296</strain>
    </source>
</reference>
<keyword evidence="2" id="KW-0805">Transcription regulation</keyword>
<dbReference type="SUPFAM" id="SSF46785">
    <property type="entry name" value="Winged helix' DNA-binding domain"/>
    <property type="match status" value="1"/>
</dbReference>
<proteinExistence type="inferred from homology"/>
<comment type="caution">
    <text evidence="6">The sequence shown here is derived from an EMBL/GenBank/DDBJ whole genome shotgun (WGS) entry which is preliminary data.</text>
</comment>
<dbReference type="InterPro" id="IPR036388">
    <property type="entry name" value="WH-like_DNA-bd_sf"/>
</dbReference>
<dbReference type="Pfam" id="PF00126">
    <property type="entry name" value="HTH_1"/>
    <property type="match status" value="1"/>
</dbReference>
<organism evidence="6 7">
    <name type="scientific">Asticcacaulis endophyticus</name>
    <dbReference type="NCBI Taxonomy" id="1395890"/>
    <lineage>
        <taxon>Bacteria</taxon>
        <taxon>Pseudomonadati</taxon>
        <taxon>Pseudomonadota</taxon>
        <taxon>Alphaproteobacteria</taxon>
        <taxon>Caulobacterales</taxon>
        <taxon>Caulobacteraceae</taxon>
        <taxon>Asticcacaulis</taxon>
    </lineage>
</organism>
<keyword evidence="4" id="KW-0804">Transcription</keyword>
<dbReference type="InterPro" id="IPR036390">
    <property type="entry name" value="WH_DNA-bd_sf"/>
</dbReference>
<dbReference type="PANTHER" id="PTHR30537:SF26">
    <property type="entry name" value="GLYCINE CLEAVAGE SYSTEM TRANSCRIPTIONAL ACTIVATOR"/>
    <property type="match status" value="1"/>
</dbReference>
<evidence type="ECO:0000313" key="6">
    <source>
        <dbReference type="EMBL" id="GGZ22478.1"/>
    </source>
</evidence>
<dbReference type="InterPro" id="IPR058163">
    <property type="entry name" value="LysR-type_TF_proteobact-type"/>
</dbReference>
<dbReference type="PRINTS" id="PR00039">
    <property type="entry name" value="HTHLYSR"/>
</dbReference>
<dbReference type="GO" id="GO:0003700">
    <property type="term" value="F:DNA-binding transcription factor activity"/>
    <property type="evidence" value="ECO:0007669"/>
    <property type="project" value="InterPro"/>
</dbReference>
<comment type="similarity">
    <text evidence="1">Belongs to the LysR transcriptional regulatory family.</text>
</comment>
<dbReference type="SUPFAM" id="SSF53850">
    <property type="entry name" value="Periplasmic binding protein-like II"/>
    <property type="match status" value="1"/>
</dbReference>
<dbReference type="FunFam" id="1.10.10.10:FF:000038">
    <property type="entry name" value="Glycine cleavage system transcriptional activator"/>
    <property type="match status" value="1"/>
</dbReference>
<dbReference type="InterPro" id="IPR005119">
    <property type="entry name" value="LysR_subst-bd"/>
</dbReference>
<dbReference type="AlphaFoldDB" id="A0A918PTS8"/>
<evidence type="ECO:0000256" key="2">
    <source>
        <dbReference type="ARBA" id="ARBA00023015"/>
    </source>
</evidence>
<evidence type="ECO:0000256" key="3">
    <source>
        <dbReference type="ARBA" id="ARBA00023125"/>
    </source>
</evidence>
<gene>
    <name evidence="6" type="ORF">GCM10011273_04170</name>
</gene>
<dbReference type="InterPro" id="IPR000847">
    <property type="entry name" value="LysR_HTH_N"/>
</dbReference>
<dbReference type="Gene3D" id="3.40.190.10">
    <property type="entry name" value="Periplasmic binding protein-like II"/>
    <property type="match status" value="2"/>
</dbReference>
<dbReference type="GO" id="GO:0006351">
    <property type="term" value="P:DNA-templated transcription"/>
    <property type="evidence" value="ECO:0007669"/>
    <property type="project" value="TreeGrafter"/>
</dbReference>
<name>A0A918PTS8_9CAUL</name>
<dbReference type="CDD" id="cd08432">
    <property type="entry name" value="PBP2_GcdR_TrpI_HvrB_AmpR_like"/>
    <property type="match status" value="1"/>
</dbReference>
<dbReference type="PROSITE" id="PS50931">
    <property type="entry name" value="HTH_LYSR"/>
    <property type="match status" value="1"/>
</dbReference>
<evidence type="ECO:0000256" key="1">
    <source>
        <dbReference type="ARBA" id="ARBA00009437"/>
    </source>
</evidence>
<evidence type="ECO:0000313" key="7">
    <source>
        <dbReference type="Proteomes" id="UP000662572"/>
    </source>
</evidence>
<reference evidence="6" key="2">
    <citation type="submission" date="2020-09" db="EMBL/GenBank/DDBJ databases">
        <authorList>
            <person name="Sun Q."/>
            <person name="Kim S."/>
        </authorList>
    </citation>
    <scope>NUCLEOTIDE SEQUENCE</scope>
    <source>
        <strain evidence="6">KCTC 32296</strain>
    </source>
</reference>
<dbReference type="GO" id="GO:0043565">
    <property type="term" value="F:sequence-specific DNA binding"/>
    <property type="evidence" value="ECO:0007669"/>
    <property type="project" value="TreeGrafter"/>
</dbReference>
<dbReference type="NCBIfam" id="NF008352">
    <property type="entry name" value="PRK11139.1"/>
    <property type="match status" value="1"/>
</dbReference>
<dbReference type="PANTHER" id="PTHR30537">
    <property type="entry name" value="HTH-TYPE TRANSCRIPTIONAL REGULATOR"/>
    <property type="match status" value="1"/>
</dbReference>
<dbReference type="Proteomes" id="UP000662572">
    <property type="component" value="Unassembled WGS sequence"/>
</dbReference>
<dbReference type="FunFam" id="3.40.190.10:FF:000017">
    <property type="entry name" value="Glycine cleavage system transcriptional activator"/>
    <property type="match status" value="1"/>
</dbReference>
<keyword evidence="3" id="KW-0238">DNA-binding</keyword>
<dbReference type="EMBL" id="BMZB01000001">
    <property type="protein sequence ID" value="GGZ22478.1"/>
    <property type="molecule type" value="Genomic_DNA"/>
</dbReference>
<evidence type="ECO:0000259" key="5">
    <source>
        <dbReference type="PROSITE" id="PS50931"/>
    </source>
</evidence>
<accession>A0A918PTS8</accession>